<sequence length="263" mass="29357">MAKHIVLVHGAWQGSWSFDLIKPWLQQKGWTVHAVDLPDNGWNSDTQITASQQSYCDYVVQMIHNIGEPVVLLGHSGGGLTISAVAEQIPELISHLVYLVGMMLPSNMSFLDFKKLCEQHFPDEDFSGISPYLTFTDDGYSIVSSEGAKKIFLQDCEPALAEQLIEKLRPQPEAGRDLKPVLTPERFGCVPRIYVEALNDQSLSINMQRLMQQLQPNKLQIIAMQTGHVPQAVQPDLLVEKLNQILSPDKTKIQIARGEKAAD</sequence>
<dbReference type="SUPFAM" id="SSF53474">
    <property type="entry name" value="alpha/beta-Hydrolases"/>
    <property type="match status" value="1"/>
</dbReference>
<comment type="caution">
    <text evidence="3">The sequence shown here is derived from an EMBL/GenBank/DDBJ whole genome shotgun (WGS) entry which is preliminary data.</text>
</comment>
<dbReference type="InterPro" id="IPR029058">
    <property type="entry name" value="AB_hydrolase_fold"/>
</dbReference>
<dbReference type="RefSeq" id="WP_307003010.1">
    <property type="nucleotide sequence ID" value="NZ_JAUTBK010000002.1"/>
</dbReference>
<evidence type="ECO:0000259" key="2">
    <source>
        <dbReference type="Pfam" id="PF12697"/>
    </source>
</evidence>
<dbReference type="InterPro" id="IPR045889">
    <property type="entry name" value="MES/HNL"/>
</dbReference>
<evidence type="ECO:0000256" key="1">
    <source>
        <dbReference type="ARBA" id="ARBA00022801"/>
    </source>
</evidence>
<proteinExistence type="predicted"/>
<feature type="domain" description="AB hydrolase-1" evidence="2">
    <location>
        <begin position="5"/>
        <end position="240"/>
    </location>
</feature>
<dbReference type="PANTHER" id="PTHR10992:SF1083">
    <property type="entry name" value="METHYLESTERASE 1"/>
    <property type="match status" value="1"/>
</dbReference>
<evidence type="ECO:0000313" key="4">
    <source>
        <dbReference type="Proteomes" id="UP001233360"/>
    </source>
</evidence>
<accession>A0ABU0UV97</accession>
<evidence type="ECO:0000313" key="3">
    <source>
        <dbReference type="EMBL" id="MDQ1208477.1"/>
    </source>
</evidence>
<dbReference type="EMBL" id="JAUTBK010000002">
    <property type="protein sequence ID" value="MDQ1208477.1"/>
    <property type="molecule type" value="Genomic_DNA"/>
</dbReference>
<organism evidence="3 4">
    <name type="scientific">Acinetobacter baylyi</name>
    <dbReference type="NCBI Taxonomy" id="202950"/>
    <lineage>
        <taxon>Bacteria</taxon>
        <taxon>Pseudomonadati</taxon>
        <taxon>Pseudomonadota</taxon>
        <taxon>Gammaproteobacteria</taxon>
        <taxon>Moraxellales</taxon>
        <taxon>Moraxellaceae</taxon>
        <taxon>Acinetobacter</taxon>
    </lineage>
</organism>
<reference evidence="3 4" key="1">
    <citation type="submission" date="2023-07" db="EMBL/GenBank/DDBJ databases">
        <title>Functional and genomic diversity of the sorghum phyllosphere microbiome.</title>
        <authorList>
            <person name="Shade A."/>
        </authorList>
    </citation>
    <scope>NUCLEOTIDE SEQUENCE [LARGE SCALE GENOMIC DNA]</scope>
    <source>
        <strain evidence="3 4">SORGH_AS_0887</strain>
    </source>
</reference>
<name>A0ABU0UV97_ACIBI</name>
<dbReference type="Proteomes" id="UP001233360">
    <property type="component" value="Unassembled WGS sequence"/>
</dbReference>
<keyword evidence="4" id="KW-1185">Reference proteome</keyword>
<protein>
    <submittedName>
        <fullName evidence="3">Pimeloyl-ACP methyl ester carboxylesterase</fullName>
    </submittedName>
</protein>
<gene>
    <name evidence="3" type="ORF">QE380_001400</name>
</gene>
<dbReference type="PANTHER" id="PTHR10992">
    <property type="entry name" value="METHYLESTERASE FAMILY MEMBER"/>
    <property type="match status" value="1"/>
</dbReference>
<dbReference type="InterPro" id="IPR000073">
    <property type="entry name" value="AB_hydrolase_1"/>
</dbReference>
<keyword evidence="1" id="KW-0378">Hydrolase</keyword>
<dbReference type="Gene3D" id="3.40.50.1820">
    <property type="entry name" value="alpha/beta hydrolase"/>
    <property type="match status" value="1"/>
</dbReference>
<dbReference type="Pfam" id="PF12697">
    <property type="entry name" value="Abhydrolase_6"/>
    <property type="match status" value="1"/>
</dbReference>